<evidence type="ECO:0000256" key="22">
    <source>
        <dbReference type="ARBA" id="ARBA00022949"/>
    </source>
</evidence>
<dbReference type="AlphaFoldDB" id="A0A0U2F0Q9"/>
<dbReference type="GO" id="GO:0005829">
    <property type="term" value="C:cytosol"/>
    <property type="evidence" value="ECO:0007669"/>
    <property type="project" value="UniProtKB-ARBA"/>
</dbReference>
<evidence type="ECO:0000256" key="28">
    <source>
        <dbReference type="ARBA" id="ARBA00049390"/>
    </source>
</evidence>
<keyword evidence="15" id="KW-0378">Hydrolase</keyword>
<evidence type="ECO:0000256" key="23">
    <source>
        <dbReference type="ARBA" id="ARBA00022990"/>
    </source>
</evidence>
<dbReference type="SMART" id="SM00490">
    <property type="entry name" value="HELICc"/>
    <property type="match status" value="1"/>
</dbReference>
<evidence type="ECO:0000256" key="36">
    <source>
        <dbReference type="PROSITE-ProRule" id="PRU01125"/>
    </source>
</evidence>
<evidence type="ECO:0000256" key="15">
    <source>
        <dbReference type="ARBA" id="ARBA00022801"/>
    </source>
</evidence>
<evidence type="ECO:0000259" key="39">
    <source>
        <dbReference type="PROSITE" id="PS51789"/>
    </source>
</evidence>
<dbReference type="EMBL" id="KP272147">
    <property type="protein sequence ID" value="AKU47960.1"/>
    <property type="molecule type" value="mRNA"/>
</dbReference>
<evidence type="ECO:0000256" key="25">
    <source>
        <dbReference type="ARBA" id="ARBA00023136"/>
    </source>
</evidence>
<dbReference type="Pfam" id="PF00271">
    <property type="entry name" value="Helicase_C"/>
    <property type="match status" value="1"/>
</dbReference>
<dbReference type="FunFam" id="1.10.533.10:FF:000072">
    <property type="entry name" value="Probable ATP-dependent RNA helicase DDX58"/>
    <property type="match status" value="1"/>
</dbReference>
<evidence type="ECO:0000256" key="7">
    <source>
        <dbReference type="ARBA" id="ARBA00022475"/>
    </source>
</evidence>
<dbReference type="GO" id="GO:0043330">
    <property type="term" value="P:response to exogenous dsRNA"/>
    <property type="evidence" value="ECO:0007669"/>
    <property type="project" value="UniProtKB-ARBA"/>
</dbReference>
<evidence type="ECO:0000256" key="17">
    <source>
        <dbReference type="ARBA" id="ARBA00022833"/>
    </source>
</evidence>
<keyword evidence="10" id="KW-0597">Phosphoprotein</keyword>
<evidence type="ECO:0000256" key="6">
    <source>
        <dbReference type="ARBA" id="ARBA00022427"/>
    </source>
</evidence>
<dbReference type="Gene3D" id="2.170.150.30">
    <property type="entry name" value="RIG-I-like receptor, C-terminal regulatory domain"/>
    <property type="match status" value="1"/>
</dbReference>
<dbReference type="SMART" id="SM00487">
    <property type="entry name" value="DEXDc"/>
    <property type="match status" value="1"/>
</dbReference>
<evidence type="ECO:0000256" key="5">
    <source>
        <dbReference type="ARBA" id="ARBA00012552"/>
    </source>
</evidence>
<dbReference type="GO" id="GO:0008270">
    <property type="term" value="F:zinc ion binding"/>
    <property type="evidence" value="ECO:0007669"/>
    <property type="project" value="UniProtKB-UniRule"/>
</dbReference>
<dbReference type="GO" id="GO:0003727">
    <property type="term" value="F:single-stranded RNA binding"/>
    <property type="evidence" value="ECO:0007669"/>
    <property type="project" value="TreeGrafter"/>
</dbReference>
<evidence type="ECO:0000256" key="35">
    <source>
        <dbReference type="ARBA" id="ARBA00081900"/>
    </source>
</evidence>
<keyword evidence="20" id="KW-0391">Immunity</keyword>
<protein>
    <recommendedName>
        <fullName evidence="29">Antiviral innate immune response receptor RIG-I</fullName>
        <ecNumber evidence="5">3.6.4.13</ecNumber>
    </recommendedName>
    <alternativeName>
        <fullName evidence="30">ATP-dependent RNA helicase DDX58</fullName>
    </alternativeName>
    <alternativeName>
        <fullName evidence="31">DEAD box protein 58</fullName>
    </alternativeName>
    <alternativeName>
        <fullName evidence="33">RIG-I-like receptor 1</fullName>
    </alternativeName>
    <alternativeName>
        <fullName evidence="34">RNA sensor RIG-I</fullName>
    </alternativeName>
    <alternativeName>
        <fullName evidence="35">Retinoic acid-inducible gene 1 protein</fullName>
    </alternativeName>
    <alternativeName>
        <fullName evidence="32">Retinoic acid-inducible gene I protein</fullName>
    </alternativeName>
</protein>
<dbReference type="GO" id="GO:0003725">
    <property type="term" value="F:double-stranded RNA binding"/>
    <property type="evidence" value="ECO:0007669"/>
    <property type="project" value="UniProtKB-ARBA"/>
</dbReference>
<dbReference type="PROSITE" id="PS51194">
    <property type="entry name" value="HELICASE_CTER"/>
    <property type="match status" value="1"/>
</dbReference>
<dbReference type="InterPro" id="IPR051363">
    <property type="entry name" value="RLR_Helicase"/>
</dbReference>
<dbReference type="FunFam" id="1.20.1320.30:FF:000002">
    <property type="entry name" value="Probable ATP-dependent RNA helicase DDX58"/>
    <property type="match status" value="1"/>
</dbReference>
<evidence type="ECO:0000256" key="4">
    <source>
        <dbReference type="ARBA" id="ARBA00006866"/>
    </source>
</evidence>
<dbReference type="Gene3D" id="3.40.50.300">
    <property type="entry name" value="P-loop containing nucleotide triphosphate hydrolases"/>
    <property type="match status" value="2"/>
</dbReference>
<dbReference type="Pfam" id="PF18119">
    <property type="entry name" value="RIG-I_C"/>
    <property type="match status" value="1"/>
</dbReference>
<dbReference type="FunFam" id="1.10.533.10:FF:000078">
    <property type="entry name" value="Probable ATP-dependent RNA helicase DDX58"/>
    <property type="match status" value="1"/>
</dbReference>
<dbReference type="Gene3D" id="1.20.1320.30">
    <property type="match status" value="1"/>
</dbReference>
<evidence type="ECO:0000256" key="8">
    <source>
        <dbReference type="ARBA" id="ARBA00022490"/>
    </source>
</evidence>
<feature type="domain" description="Helicase ATP-binding" evidence="37">
    <location>
        <begin position="248"/>
        <end position="427"/>
    </location>
</feature>
<dbReference type="GO" id="GO:0032587">
    <property type="term" value="C:ruffle membrane"/>
    <property type="evidence" value="ECO:0007669"/>
    <property type="project" value="UniProtKB-SubCell"/>
</dbReference>
<evidence type="ECO:0000256" key="19">
    <source>
        <dbReference type="ARBA" id="ARBA00022843"/>
    </source>
</evidence>
<evidence type="ECO:0000256" key="24">
    <source>
        <dbReference type="ARBA" id="ARBA00023118"/>
    </source>
</evidence>
<keyword evidence="7" id="KW-1003">Cell membrane</keyword>
<dbReference type="GO" id="GO:0016787">
    <property type="term" value="F:hydrolase activity"/>
    <property type="evidence" value="ECO:0007669"/>
    <property type="project" value="UniProtKB-KW"/>
</dbReference>
<dbReference type="CDD" id="cd15805">
    <property type="entry name" value="RIG-I_C"/>
    <property type="match status" value="1"/>
</dbReference>
<dbReference type="FunFam" id="3.40.50.300:FF:001291">
    <property type="entry name" value="Probable ATP-dependent RNA helicase DDX58"/>
    <property type="match status" value="1"/>
</dbReference>
<dbReference type="Pfam" id="PF16739">
    <property type="entry name" value="CARD_2"/>
    <property type="match status" value="2"/>
</dbReference>
<feature type="binding site" evidence="36">
    <location>
        <position position="809"/>
    </location>
    <ligand>
        <name>Zn(2+)</name>
        <dbReference type="ChEBI" id="CHEBI:29105"/>
    </ligand>
</feature>
<comment type="subcellular location">
    <subcellularLocation>
        <location evidence="2">Cell junction</location>
        <location evidence="2">Tight junction</location>
    </subcellularLocation>
    <subcellularLocation>
        <location evidence="3">Cell projection</location>
        <location evidence="3">Ruffle membrane</location>
    </subcellularLocation>
    <subcellularLocation>
        <location evidence="1">Cytoplasm</location>
        <location evidence="1">Cytoskeleton</location>
    </subcellularLocation>
</comment>
<evidence type="ECO:0000256" key="20">
    <source>
        <dbReference type="ARBA" id="ARBA00022859"/>
    </source>
</evidence>
<dbReference type="EC" id="3.6.4.13" evidence="5"/>
<dbReference type="CDD" id="cd18073">
    <property type="entry name" value="DEXHc_RIG-I_DDX58"/>
    <property type="match status" value="1"/>
</dbReference>
<evidence type="ECO:0000256" key="27">
    <source>
        <dbReference type="ARBA" id="ARBA00023273"/>
    </source>
</evidence>
<sequence>MTTEQRQNLLTFRDYVRKILDPTHILCYMAPWFREDKMQYIQAEKNNRGPMEAASLFLQFLLELQEEGWFRGFLDALNQAGYSGLYEAIENWDFNKIEKLEMYRTLLRRLQPEFKNRIVPLEILPELAECLISQECEEIRQICYNKGMIAGSEKLIECLLKSDKENWPKVLKLALEKEQNNLSEMWLVEKGEKDIENKDLEDDEMETSEIHIFFQEDPEYQNLSQNSQAPSEMSRTNLKPRNYQLELALPAKEGKNTIICAPTGCGKTLVSLLICEHHLKNFPQGRKGKVAFFANHVPVYEQQKSVFLRYFERLGYSVAGISGATTENVPVEQTIKNNDIIILTPQIIVNNLKNGTIPSLSVFTLMIFDECHNTNKHHPYNMIMFNYLDQKLGGSSDPLPQVVGLTASVGVGDAKTTDEAMLYICKLCASLDATVIATVRDNLEELEQVVYKPQKFSRKVESRTTNKFKFIVSQLMRDIESLARNICAEFGNLFQTQNGDFGTQKYEQRIVGVHKAGMVLRLPDKEEESRICKALFLYTSYLRKYNDSLIISEDAQMKDALNYLKDFFNNVRTAGFDETEQDLTRRFEEKLEELESVCRDPSNENPKLNDLCLILQEEYHLYPETRTILFVKTRALVDALKKWIKENAALNFLKPGVLTGRGRTNQNTGMTLPAQKCALDAFREDKDNILIVTSVADEGIDIAQCNLVILYEYVGNVIKMIQTRGRGRARGSKCYLLTSNADVIEKENINMYKEEMMNDSISRLQTWDKTEFEKKVHSIQIHDKFIRDSQPKSKPVPDKKNKNLLCGKCKTLACYTADVRVVETCHYTVVGDDFKERFVSKPHPRPKSYGGFEKKAKIFCAKENCRHDWGIHVKYKEFEIPVIKIESFVVEDIATGVQTRYSKWKDFHFEKIQFDAAEYPNDFRA</sequence>
<dbReference type="InterPro" id="IPR001650">
    <property type="entry name" value="Helicase_C-like"/>
</dbReference>
<dbReference type="GO" id="GO:0002753">
    <property type="term" value="P:cytoplasmic pattern recognition receptor signaling pathway"/>
    <property type="evidence" value="ECO:0007669"/>
    <property type="project" value="TreeGrafter"/>
</dbReference>
<dbReference type="InterPro" id="IPR014001">
    <property type="entry name" value="Helicase_ATP-bd"/>
</dbReference>
<feature type="domain" description="Helicase C-terminal" evidence="38">
    <location>
        <begin position="607"/>
        <end position="772"/>
    </location>
</feature>
<evidence type="ECO:0000256" key="26">
    <source>
        <dbReference type="ARBA" id="ARBA00023212"/>
    </source>
</evidence>
<evidence type="ECO:0000256" key="16">
    <source>
        <dbReference type="ARBA" id="ARBA00022806"/>
    </source>
</evidence>
<keyword evidence="17 36" id="KW-0862">Zinc</keyword>
<evidence type="ECO:0000256" key="31">
    <source>
        <dbReference type="ARBA" id="ARBA00075549"/>
    </source>
</evidence>
<dbReference type="PROSITE" id="PS51789">
    <property type="entry name" value="RLR_CTR"/>
    <property type="match status" value="1"/>
</dbReference>
<evidence type="ECO:0000256" key="33">
    <source>
        <dbReference type="ARBA" id="ARBA00078832"/>
    </source>
</evidence>
<dbReference type="FunFam" id="3.40.50.300:FF:001233">
    <property type="entry name" value="Probable ATP-dependent RNA helicase DDX58"/>
    <property type="match status" value="1"/>
</dbReference>
<dbReference type="InterPro" id="IPR041204">
    <property type="entry name" value="RIG-I-like_C"/>
</dbReference>
<dbReference type="InterPro" id="IPR011029">
    <property type="entry name" value="DEATH-like_dom_sf"/>
</dbReference>
<dbReference type="GO" id="GO:0005923">
    <property type="term" value="C:bicellular tight junction"/>
    <property type="evidence" value="ECO:0007669"/>
    <property type="project" value="UniProtKB-SubCell"/>
</dbReference>
<dbReference type="InterPro" id="IPR027417">
    <property type="entry name" value="P-loop_NTPase"/>
</dbReference>
<feature type="binding site" evidence="36">
    <location>
        <position position="860"/>
    </location>
    <ligand>
        <name>Zn(2+)</name>
        <dbReference type="ChEBI" id="CHEBI:29105"/>
    </ligand>
</feature>
<name>A0A0U2F0Q9_MARMO</name>
<evidence type="ECO:0000313" key="40">
    <source>
        <dbReference type="EMBL" id="AKU47960.1"/>
    </source>
</evidence>
<dbReference type="CDD" id="cd08817">
    <property type="entry name" value="CARD_RIG-I_r2"/>
    <property type="match status" value="1"/>
</dbReference>
<dbReference type="GO" id="GO:0003724">
    <property type="term" value="F:RNA helicase activity"/>
    <property type="evidence" value="ECO:0007669"/>
    <property type="project" value="UniProtKB-EC"/>
</dbReference>
<keyword evidence="9" id="KW-1017">Isopeptide bond</keyword>
<evidence type="ECO:0000256" key="9">
    <source>
        <dbReference type="ARBA" id="ARBA00022499"/>
    </source>
</evidence>
<evidence type="ECO:0000256" key="29">
    <source>
        <dbReference type="ARBA" id="ARBA00072152"/>
    </source>
</evidence>
<comment type="similarity">
    <text evidence="4">Belongs to the helicase family. RLR subfamily.</text>
</comment>
<organism evidence="40">
    <name type="scientific">Marmota monax</name>
    <name type="common">Woodchuck</name>
    <dbReference type="NCBI Taxonomy" id="9995"/>
    <lineage>
        <taxon>Eukaryota</taxon>
        <taxon>Metazoa</taxon>
        <taxon>Chordata</taxon>
        <taxon>Craniata</taxon>
        <taxon>Vertebrata</taxon>
        <taxon>Euteleostomi</taxon>
        <taxon>Mammalia</taxon>
        <taxon>Eutheria</taxon>
        <taxon>Euarchontoglires</taxon>
        <taxon>Glires</taxon>
        <taxon>Rodentia</taxon>
        <taxon>Sciuromorpha</taxon>
        <taxon>Sciuridae</taxon>
        <taxon>Xerinae</taxon>
        <taxon>Marmotini</taxon>
        <taxon>Marmota</taxon>
    </lineage>
</organism>
<keyword evidence="11" id="KW-0399">Innate immunity</keyword>
<keyword evidence="24" id="KW-0051">Antiviral defense</keyword>
<keyword evidence="27" id="KW-0966">Cell projection</keyword>
<proteinExistence type="evidence at transcript level"/>
<dbReference type="InterPro" id="IPR011545">
    <property type="entry name" value="DEAD/DEAH_box_helicase_dom"/>
</dbReference>
<dbReference type="PROSITE" id="PS51192">
    <property type="entry name" value="HELICASE_ATP_BIND_1"/>
    <property type="match status" value="1"/>
</dbReference>
<dbReference type="CDD" id="cd12090">
    <property type="entry name" value="MDA5_ID"/>
    <property type="match status" value="1"/>
</dbReference>
<dbReference type="FunFam" id="2.170.150.30:FF:000001">
    <property type="entry name" value="Probable ATP-dependent RNA helicase DDX58"/>
    <property type="match status" value="1"/>
</dbReference>
<feature type="binding site" evidence="36">
    <location>
        <position position="806"/>
    </location>
    <ligand>
        <name>Zn(2+)</name>
        <dbReference type="ChEBI" id="CHEBI:29105"/>
    </ligand>
</feature>
<keyword evidence="26" id="KW-0206">Cytoskeleton</keyword>
<dbReference type="CDD" id="cd18802">
    <property type="entry name" value="SF2_C_dicer"/>
    <property type="match status" value="1"/>
</dbReference>
<evidence type="ECO:0000259" key="38">
    <source>
        <dbReference type="PROSITE" id="PS51194"/>
    </source>
</evidence>
<evidence type="ECO:0000256" key="14">
    <source>
        <dbReference type="ARBA" id="ARBA00022741"/>
    </source>
</evidence>
<evidence type="ECO:0000256" key="30">
    <source>
        <dbReference type="ARBA" id="ARBA00075180"/>
    </source>
</evidence>
<evidence type="ECO:0000259" key="37">
    <source>
        <dbReference type="PROSITE" id="PS51192"/>
    </source>
</evidence>
<evidence type="ECO:0000256" key="12">
    <source>
        <dbReference type="ARBA" id="ARBA00022723"/>
    </source>
</evidence>
<keyword evidence="14" id="KW-0547">Nucleotide-binding</keyword>
<evidence type="ECO:0000256" key="34">
    <source>
        <dbReference type="ARBA" id="ARBA00081416"/>
    </source>
</evidence>
<dbReference type="Pfam" id="PF00270">
    <property type="entry name" value="DEAD"/>
    <property type="match status" value="1"/>
</dbReference>
<reference evidence="40" key="1">
    <citation type="submission" date="2014-12" db="EMBL/GenBank/DDBJ databases">
        <authorList>
            <person name="Jaenicke S."/>
        </authorList>
    </citation>
    <scope>NUCLEOTIDE SEQUENCE</scope>
</reference>
<evidence type="ECO:0000256" key="32">
    <source>
        <dbReference type="ARBA" id="ARBA00077844"/>
    </source>
</evidence>
<dbReference type="InterPro" id="IPR038557">
    <property type="entry name" value="RLR_C_sf"/>
</dbReference>
<dbReference type="Pfam" id="PF11648">
    <property type="entry name" value="RIG-I_C-RD"/>
    <property type="match status" value="1"/>
</dbReference>
<dbReference type="SUPFAM" id="SSF52540">
    <property type="entry name" value="P-loop containing nucleoside triphosphate hydrolases"/>
    <property type="match status" value="2"/>
</dbReference>
<dbReference type="GO" id="GO:0032728">
    <property type="term" value="P:positive regulation of interferon-beta production"/>
    <property type="evidence" value="ECO:0007669"/>
    <property type="project" value="UniProtKB-ARBA"/>
</dbReference>
<evidence type="ECO:0000256" key="1">
    <source>
        <dbReference type="ARBA" id="ARBA00004245"/>
    </source>
</evidence>
<evidence type="ECO:0000256" key="3">
    <source>
        <dbReference type="ARBA" id="ARBA00004632"/>
    </source>
</evidence>
<keyword evidence="18" id="KW-0067">ATP-binding</keyword>
<keyword evidence="6" id="KW-0796">Tight junction</keyword>
<dbReference type="GO" id="GO:0005856">
    <property type="term" value="C:cytoskeleton"/>
    <property type="evidence" value="ECO:0007669"/>
    <property type="project" value="UniProtKB-SubCell"/>
</dbReference>
<evidence type="ECO:0000256" key="11">
    <source>
        <dbReference type="ARBA" id="ARBA00022588"/>
    </source>
</evidence>
<dbReference type="Gene3D" id="1.10.533.10">
    <property type="entry name" value="Death Domain, Fas"/>
    <property type="match status" value="2"/>
</dbReference>
<dbReference type="GO" id="GO:0140374">
    <property type="term" value="P:antiviral innate immune response"/>
    <property type="evidence" value="ECO:0007669"/>
    <property type="project" value="TreeGrafter"/>
</dbReference>
<keyword evidence="22" id="KW-0965">Cell junction</keyword>
<keyword evidence="21" id="KW-0694">RNA-binding</keyword>
<evidence type="ECO:0000256" key="2">
    <source>
        <dbReference type="ARBA" id="ARBA00004435"/>
    </source>
</evidence>
<keyword evidence="19" id="KW-0832">Ubl conjugation</keyword>
<keyword evidence="13" id="KW-0677">Repeat</keyword>
<keyword evidence="16 40" id="KW-0347">Helicase</keyword>
<dbReference type="PANTHER" id="PTHR14074">
    <property type="entry name" value="HELICASE WITH DEATH DOMAIN-RELATED"/>
    <property type="match status" value="1"/>
</dbReference>
<keyword evidence="23" id="KW-0007">Acetylation</keyword>
<keyword evidence="8" id="KW-0963">Cytoplasm</keyword>
<feature type="binding site" evidence="36">
    <location>
        <position position="865"/>
    </location>
    <ligand>
        <name>Zn(2+)</name>
        <dbReference type="ChEBI" id="CHEBI:29105"/>
    </ligand>
</feature>
<keyword evidence="25" id="KW-0472">Membrane</keyword>
<evidence type="ECO:0000256" key="10">
    <source>
        <dbReference type="ARBA" id="ARBA00022553"/>
    </source>
</evidence>
<evidence type="ECO:0000256" key="13">
    <source>
        <dbReference type="ARBA" id="ARBA00022737"/>
    </source>
</evidence>
<evidence type="ECO:0000256" key="21">
    <source>
        <dbReference type="ARBA" id="ARBA00022884"/>
    </source>
</evidence>
<feature type="domain" description="RLR CTR" evidence="39">
    <location>
        <begin position="790"/>
        <end position="921"/>
    </location>
</feature>
<comment type="catalytic activity">
    <reaction evidence="28">
        <text>ATP + H2O = ADP + phosphate + H(+)</text>
        <dbReference type="Rhea" id="RHEA:13065"/>
        <dbReference type="ChEBI" id="CHEBI:15377"/>
        <dbReference type="ChEBI" id="CHEBI:15378"/>
        <dbReference type="ChEBI" id="CHEBI:30616"/>
        <dbReference type="ChEBI" id="CHEBI:43474"/>
        <dbReference type="ChEBI" id="CHEBI:456216"/>
        <dbReference type="EC" id="3.6.4.13"/>
    </reaction>
    <physiologicalReaction direction="left-to-right" evidence="28">
        <dbReference type="Rhea" id="RHEA:13066"/>
    </physiologicalReaction>
</comment>
<dbReference type="InterPro" id="IPR021673">
    <property type="entry name" value="RLR_CTR"/>
</dbReference>
<dbReference type="InterPro" id="IPR042145">
    <property type="entry name" value="CARD_RIG-I_r2"/>
</dbReference>
<dbReference type="GO" id="GO:0005524">
    <property type="term" value="F:ATP binding"/>
    <property type="evidence" value="ECO:0007669"/>
    <property type="project" value="UniProtKB-KW"/>
</dbReference>
<keyword evidence="12 36" id="KW-0479">Metal-binding</keyword>
<accession>A0A0U2F0Q9</accession>
<dbReference type="PANTHER" id="PTHR14074:SF16">
    <property type="entry name" value="ANTIVIRAL INNATE IMMUNE RESPONSE RECEPTOR RIG-I"/>
    <property type="match status" value="1"/>
</dbReference>
<dbReference type="InterPro" id="IPR031964">
    <property type="entry name" value="CARD_dom"/>
</dbReference>
<evidence type="ECO:0000256" key="18">
    <source>
        <dbReference type="ARBA" id="ARBA00022840"/>
    </source>
</evidence>